<evidence type="ECO:0000313" key="2">
    <source>
        <dbReference type="EMBL" id="ARU59451.1"/>
    </source>
</evidence>
<evidence type="ECO:0000259" key="1">
    <source>
        <dbReference type="Pfam" id="PF06568"/>
    </source>
</evidence>
<dbReference type="RefSeq" id="WP_087464124.1">
    <property type="nucleotide sequence ID" value="NZ_CP021425.1"/>
</dbReference>
<proteinExistence type="predicted"/>
<dbReference type="EMBL" id="CP021425">
    <property type="protein sequence ID" value="ARU59451.1"/>
    <property type="molecule type" value="Genomic_DNA"/>
</dbReference>
<dbReference type="AlphaFoldDB" id="A0A1Y0IG49"/>
<name>A0A1Y0IG49_9GAMM</name>
<feature type="domain" description="YjiS-like" evidence="1">
    <location>
        <begin position="32"/>
        <end position="65"/>
    </location>
</feature>
<dbReference type="Proteomes" id="UP000196027">
    <property type="component" value="Chromosome"/>
</dbReference>
<accession>A0A1Y0IG49</accession>
<organism evidence="2 3">
    <name type="scientific">Oleiphilus messinensis</name>
    <dbReference type="NCBI Taxonomy" id="141451"/>
    <lineage>
        <taxon>Bacteria</taxon>
        <taxon>Pseudomonadati</taxon>
        <taxon>Pseudomonadota</taxon>
        <taxon>Gammaproteobacteria</taxon>
        <taxon>Oceanospirillales</taxon>
        <taxon>Oleiphilaceae</taxon>
        <taxon>Oleiphilus</taxon>
    </lineage>
</organism>
<dbReference type="KEGG" id="ome:OLMES_5471"/>
<protein>
    <recommendedName>
        <fullName evidence="1">YjiS-like domain-containing protein</fullName>
    </recommendedName>
</protein>
<keyword evidence="3" id="KW-1185">Reference proteome</keyword>
<sequence>MNTQSLKQQSTGQTRNLLSAGFWSKLILRAVRQIRIHREIARQRRELAQLSDAQLKDIGISRVDALQEAERSFWDVSDAARKQNRL</sequence>
<dbReference type="OrthoDB" id="7306802at2"/>
<dbReference type="InterPro" id="IPR009506">
    <property type="entry name" value="YjiS-like"/>
</dbReference>
<evidence type="ECO:0000313" key="3">
    <source>
        <dbReference type="Proteomes" id="UP000196027"/>
    </source>
</evidence>
<gene>
    <name evidence="2" type="ORF">OLMES_5471</name>
</gene>
<reference evidence="2 3" key="1">
    <citation type="submission" date="2017-05" db="EMBL/GenBank/DDBJ databases">
        <title>Genomic insights into alkan degradation activity of Oleiphilus messinensis.</title>
        <authorList>
            <person name="Kozyavkin S.A."/>
            <person name="Slesarev A.I."/>
            <person name="Golyshin P.N."/>
            <person name="Korzhenkov A."/>
            <person name="Golyshina O.N."/>
            <person name="Toshchakov S.V."/>
        </authorList>
    </citation>
    <scope>NUCLEOTIDE SEQUENCE [LARGE SCALE GENOMIC DNA]</scope>
    <source>
        <strain evidence="2 3">ME102</strain>
    </source>
</reference>
<dbReference type="Pfam" id="PF06568">
    <property type="entry name" value="YjiS-like"/>
    <property type="match status" value="1"/>
</dbReference>